<comment type="caution">
    <text evidence="1">The sequence shown here is derived from an EMBL/GenBank/DDBJ whole genome shotgun (WGS) entry which is preliminary data.</text>
</comment>
<sequence length="363" mass="37075">MQRGGVLGLRIIAPDSDVALLDEAAVGRAAFQLFKAYRVEVAGCDGGIEGRDVDEIHLIPVTGVDPALRPDLDGVLPGALGSALVEQVVGGDCQVAVGRQQAVTVLHVVGLHLEVFAGDQTRRRRVLDSAFDKGLVDGDVTTLERVVTAAVLAALPVQAASDDALPQFELRLGVFHGGGVNGDGAFAFHGAGQVAEALRGAAVEVGHAQITTAVNVAVQVAERAGAQRHGAATEQQRVGAVGDGVAGIEVDIALRAQRATVVDLCRIDAQALAGGQVAEVVEGAAEVQTRVAARADTAAVLADIVGGEGQQVLRRQTAAVGQVAAQVEGQVAIAEQFASVVEAVQVEGQAAAARQPVTGQQRQ</sequence>
<evidence type="ECO:0000313" key="1">
    <source>
        <dbReference type="EMBL" id="RMO78895.1"/>
    </source>
</evidence>
<name>A0A3M3YA52_9PSED</name>
<evidence type="ECO:0000313" key="2">
    <source>
        <dbReference type="Proteomes" id="UP000279372"/>
    </source>
</evidence>
<proteinExistence type="predicted"/>
<reference evidence="1 2" key="1">
    <citation type="submission" date="2018-08" db="EMBL/GenBank/DDBJ databases">
        <title>Recombination of ecologically and evolutionarily significant loci maintains genetic cohesion in the Pseudomonas syringae species complex.</title>
        <authorList>
            <person name="Dillon M."/>
            <person name="Thakur S."/>
            <person name="Almeida R.N.D."/>
            <person name="Weir B.S."/>
            <person name="Guttman D.S."/>
        </authorList>
    </citation>
    <scope>NUCLEOTIDE SEQUENCE [LARGE SCALE GENOMIC DNA]</scope>
    <source>
        <strain evidence="1 2">ICMP 8902</strain>
    </source>
</reference>
<gene>
    <name evidence="1" type="ORF">ALQ33_200075</name>
</gene>
<accession>A0A3M3YA52</accession>
<dbReference type="Proteomes" id="UP000279372">
    <property type="component" value="Unassembled WGS sequence"/>
</dbReference>
<protein>
    <submittedName>
        <fullName evidence="1">Uncharacterized protein</fullName>
    </submittedName>
</protein>
<dbReference type="AlphaFoldDB" id="A0A3M3YA52"/>
<organism evidence="1 2">
    <name type="scientific">Pseudomonas syringae pv. philadelphi</name>
    <dbReference type="NCBI Taxonomy" id="251706"/>
    <lineage>
        <taxon>Bacteria</taxon>
        <taxon>Pseudomonadati</taxon>
        <taxon>Pseudomonadota</taxon>
        <taxon>Gammaproteobacteria</taxon>
        <taxon>Pseudomonadales</taxon>
        <taxon>Pseudomonadaceae</taxon>
        <taxon>Pseudomonas</taxon>
    </lineage>
</organism>
<dbReference type="EMBL" id="RBQB01000379">
    <property type="protein sequence ID" value="RMO78895.1"/>
    <property type="molecule type" value="Genomic_DNA"/>
</dbReference>